<protein>
    <recommendedName>
        <fullName evidence="1">Reverse transcriptase domain-containing protein</fullName>
    </recommendedName>
</protein>
<gene>
    <name evidence="2" type="ORF">g.45753</name>
</gene>
<dbReference type="PROSITE" id="PS50878">
    <property type="entry name" value="RT_POL"/>
    <property type="match status" value="1"/>
</dbReference>
<dbReference type="Gene3D" id="3.60.10.10">
    <property type="entry name" value="Endonuclease/exonuclease/phosphatase"/>
    <property type="match status" value="1"/>
</dbReference>
<dbReference type="SUPFAM" id="SSF56672">
    <property type="entry name" value="DNA/RNA polymerases"/>
    <property type="match status" value="1"/>
</dbReference>
<name>A0A1B6JQ79_9HEMI</name>
<proteinExistence type="predicted"/>
<evidence type="ECO:0000259" key="1">
    <source>
        <dbReference type="PROSITE" id="PS50878"/>
    </source>
</evidence>
<dbReference type="InterPro" id="IPR036691">
    <property type="entry name" value="Endo/exonu/phosph_ase_sf"/>
</dbReference>
<organism evidence="2">
    <name type="scientific">Homalodisca liturata</name>
    <dbReference type="NCBI Taxonomy" id="320908"/>
    <lineage>
        <taxon>Eukaryota</taxon>
        <taxon>Metazoa</taxon>
        <taxon>Ecdysozoa</taxon>
        <taxon>Arthropoda</taxon>
        <taxon>Hexapoda</taxon>
        <taxon>Insecta</taxon>
        <taxon>Pterygota</taxon>
        <taxon>Neoptera</taxon>
        <taxon>Paraneoptera</taxon>
        <taxon>Hemiptera</taxon>
        <taxon>Auchenorrhyncha</taxon>
        <taxon>Membracoidea</taxon>
        <taxon>Cicadellidae</taxon>
        <taxon>Cicadellinae</taxon>
        <taxon>Proconiini</taxon>
        <taxon>Homalodisca</taxon>
    </lineage>
</organism>
<feature type="non-terminal residue" evidence="2">
    <location>
        <position position="654"/>
    </location>
</feature>
<dbReference type="InterPro" id="IPR043502">
    <property type="entry name" value="DNA/RNA_pol_sf"/>
</dbReference>
<dbReference type="PANTHER" id="PTHR33332">
    <property type="entry name" value="REVERSE TRANSCRIPTASE DOMAIN-CONTAINING PROTEIN"/>
    <property type="match status" value="1"/>
</dbReference>
<dbReference type="InterPro" id="IPR000477">
    <property type="entry name" value="RT_dom"/>
</dbReference>
<dbReference type="EMBL" id="GECU01006327">
    <property type="protein sequence ID" value="JAT01380.1"/>
    <property type="molecule type" value="Transcribed_RNA"/>
</dbReference>
<sequence>NFFRLMQVNVCCLRNKILQLESIRKEKNINLICISEHWLKQNQVDLFVPENFTPASVVCRKTRKNCGVGIYVKNTIQFSVVDVSKFNFELDFEICCIKLIQENILIVSIYRSPNGDINKFFNCFEHAVKRLLINNQRVLIAGDFNIEMGNSDNGNLDFSKFSNILRSFNLFITNNQPTRFNSCIDNIIVNFNKKLFTTTLGEHCLADHVPLFSKMFSTKHLQNNQNMLQASNGFIRRHSDESLDQFIYYLKKENWDMIDDFKQNKIDIKTLFNSFFKKFVDLWHYCSPLVKTSNKSRSNNTKLVKWYTPELAKTRNEMLALFTIYKSLNLRGSEQTQAAYNVYIQHKRRYRNELTLAKKVAVEQYISKAPNQCRAAWKVISNEHSPTHSQDVNLDPEEFNQYFINSIKELSEGIPPSHHSPDYFLGERMIDQNSFVWQTVTAKDVIKAVSKFSNSKAMDYYWLSNFIIKSTIEFISEPLAIIFNNCMNEGFFSPLLKVSKVTPVFKKGDKNCVHNYRPISIVPIFSKIFESIMYNQLNGYFEFHNLISNSQYGFRQGRSTTSAVLNIIDHTLEAFEKKDSSSLVLCDLSKAFDSVLVDVLLDKLAFYGVGDCALRLIKSYLSNRLQYVCVRNKCSQMKTVETGVPQDSILGPFF</sequence>
<feature type="non-terminal residue" evidence="2">
    <location>
        <position position="1"/>
    </location>
</feature>
<dbReference type="AlphaFoldDB" id="A0A1B6JQ79"/>
<dbReference type="Pfam" id="PF00078">
    <property type="entry name" value="RVT_1"/>
    <property type="match status" value="1"/>
</dbReference>
<dbReference type="Pfam" id="PF03372">
    <property type="entry name" value="Exo_endo_phos"/>
    <property type="match status" value="1"/>
</dbReference>
<dbReference type="GO" id="GO:0071897">
    <property type="term" value="P:DNA biosynthetic process"/>
    <property type="evidence" value="ECO:0007669"/>
    <property type="project" value="UniProtKB-ARBA"/>
</dbReference>
<feature type="domain" description="Reverse transcriptase" evidence="1">
    <location>
        <begin position="485"/>
        <end position="654"/>
    </location>
</feature>
<dbReference type="SUPFAM" id="SSF56219">
    <property type="entry name" value="DNase I-like"/>
    <property type="match status" value="1"/>
</dbReference>
<dbReference type="InterPro" id="IPR005135">
    <property type="entry name" value="Endo/exonuclease/phosphatase"/>
</dbReference>
<reference evidence="2" key="1">
    <citation type="submission" date="2015-11" db="EMBL/GenBank/DDBJ databases">
        <title>De novo transcriptome assembly of four potential Pierce s Disease insect vectors from Arizona vineyards.</title>
        <authorList>
            <person name="Tassone E.E."/>
        </authorList>
    </citation>
    <scope>NUCLEOTIDE SEQUENCE</scope>
</reference>
<evidence type="ECO:0000313" key="2">
    <source>
        <dbReference type="EMBL" id="JAT01380.1"/>
    </source>
</evidence>
<accession>A0A1B6JQ79</accession>
<dbReference type="GO" id="GO:0003824">
    <property type="term" value="F:catalytic activity"/>
    <property type="evidence" value="ECO:0007669"/>
    <property type="project" value="InterPro"/>
</dbReference>